<evidence type="ECO:0000256" key="1">
    <source>
        <dbReference type="SAM" id="MobiDB-lite"/>
    </source>
</evidence>
<feature type="compositionally biased region" description="Basic and acidic residues" evidence="1">
    <location>
        <begin position="74"/>
        <end position="83"/>
    </location>
</feature>
<feature type="compositionally biased region" description="Acidic residues" evidence="1">
    <location>
        <begin position="171"/>
        <end position="198"/>
    </location>
</feature>
<dbReference type="RefSeq" id="XP_070917799.1">
    <property type="nucleotide sequence ID" value="XM_071061698.1"/>
</dbReference>
<feature type="region of interest" description="Disordered" evidence="1">
    <location>
        <begin position="1"/>
        <end position="198"/>
    </location>
</feature>
<dbReference type="Proteomes" id="UP001628179">
    <property type="component" value="Unassembled WGS sequence"/>
</dbReference>
<sequence length="198" mass="21999">MATNTNPRLPSEPDPSVPPAAEGNEDGTGALAPPPGPPDNSRLMALAKAATELLRLQEQLPEQMPEQEPEQEPEEKLEQEPKPDGLNLLLQAAESLEDGNSSEPEKSPKVTARRAEKTKRTAIVTFYTTKTGRIKARREPHRPSTMVTFTSPWPPSAAKKTDNDIVMKEAGEEEKEFDDEKTDEEEVEIENEEQDEEM</sequence>
<keyword evidence="3" id="KW-1185">Reference proteome</keyword>
<dbReference type="EMBL" id="BAAFSV010000003">
    <property type="protein sequence ID" value="GAB1316068.1"/>
    <property type="molecule type" value="Genomic_DNA"/>
</dbReference>
<gene>
    <name evidence="2" type="ORF">MFIFM68171_06278</name>
</gene>
<accession>A0ABQ0GE74</accession>
<dbReference type="GeneID" id="98177021"/>
<feature type="compositionally biased region" description="Basic and acidic residues" evidence="1">
    <location>
        <begin position="159"/>
        <end position="170"/>
    </location>
</feature>
<reference evidence="2 3" key="1">
    <citation type="submission" date="2024-09" db="EMBL/GenBank/DDBJ databases">
        <title>Itraconazole resistance in Madurella fahalii resulting from another homologue of gene encoding cytochrome P450 14-alpha sterol demethylase (CYP51).</title>
        <authorList>
            <person name="Yoshioka I."/>
            <person name="Fahal A.H."/>
            <person name="Kaneko S."/>
            <person name="Yaguchi T."/>
        </authorList>
    </citation>
    <scope>NUCLEOTIDE SEQUENCE [LARGE SCALE GENOMIC DNA]</scope>
    <source>
        <strain evidence="2 3">IFM 68171</strain>
    </source>
</reference>
<name>A0ABQ0GE74_9PEZI</name>
<feature type="compositionally biased region" description="Basic and acidic residues" evidence="1">
    <location>
        <begin position="103"/>
        <end position="119"/>
    </location>
</feature>
<proteinExistence type="predicted"/>
<organism evidence="2 3">
    <name type="scientific">Madurella fahalii</name>
    <dbReference type="NCBI Taxonomy" id="1157608"/>
    <lineage>
        <taxon>Eukaryota</taxon>
        <taxon>Fungi</taxon>
        <taxon>Dikarya</taxon>
        <taxon>Ascomycota</taxon>
        <taxon>Pezizomycotina</taxon>
        <taxon>Sordariomycetes</taxon>
        <taxon>Sordariomycetidae</taxon>
        <taxon>Sordariales</taxon>
        <taxon>Sordariales incertae sedis</taxon>
        <taxon>Madurella</taxon>
    </lineage>
</organism>
<evidence type="ECO:0000313" key="2">
    <source>
        <dbReference type="EMBL" id="GAB1316068.1"/>
    </source>
</evidence>
<feature type="compositionally biased region" description="Low complexity" evidence="1">
    <location>
        <begin position="52"/>
        <end position="64"/>
    </location>
</feature>
<protein>
    <submittedName>
        <fullName evidence="2">Uncharacterized protein</fullName>
    </submittedName>
</protein>
<comment type="caution">
    <text evidence="2">The sequence shown here is derived from an EMBL/GenBank/DDBJ whole genome shotgun (WGS) entry which is preliminary data.</text>
</comment>
<evidence type="ECO:0000313" key="3">
    <source>
        <dbReference type="Proteomes" id="UP001628179"/>
    </source>
</evidence>